<evidence type="ECO:0000313" key="2">
    <source>
        <dbReference type="Proteomes" id="UP000030759"/>
    </source>
</evidence>
<proteinExistence type="predicted"/>
<gene>
    <name evidence="1" type="ORF">H671_4g11814</name>
</gene>
<name>A0A061I820_CRIGR</name>
<organism evidence="1 2">
    <name type="scientific">Cricetulus griseus</name>
    <name type="common">Chinese hamster</name>
    <name type="synonym">Cricetulus barabensis griseus</name>
    <dbReference type="NCBI Taxonomy" id="10029"/>
    <lineage>
        <taxon>Eukaryota</taxon>
        <taxon>Metazoa</taxon>
        <taxon>Chordata</taxon>
        <taxon>Craniata</taxon>
        <taxon>Vertebrata</taxon>
        <taxon>Euteleostomi</taxon>
        <taxon>Mammalia</taxon>
        <taxon>Eutheria</taxon>
        <taxon>Euarchontoglires</taxon>
        <taxon>Glires</taxon>
        <taxon>Rodentia</taxon>
        <taxon>Myomorpha</taxon>
        <taxon>Muroidea</taxon>
        <taxon>Cricetidae</taxon>
        <taxon>Cricetinae</taxon>
        <taxon>Cricetulus</taxon>
    </lineage>
</organism>
<dbReference type="EMBL" id="KE674325">
    <property type="protein sequence ID" value="ERE76486.1"/>
    <property type="molecule type" value="Genomic_DNA"/>
</dbReference>
<dbReference type="AlphaFoldDB" id="A0A061I820"/>
<evidence type="ECO:0000313" key="1">
    <source>
        <dbReference type="EMBL" id="ERE76486.1"/>
    </source>
</evidence>
<reference evidence="2" key="1">
    <citation type="journal article" date="2013" name="Nat. Biotechnol.">
        <title>Chinese hamster genome sequenced from sorted chromosomes.</title>
        <authorList>
            <person name="Brinkrolf K."/>
            <person name="Rupp O."/>
            <person name="Laux H."/>
            <person name="Kollin F."/>
            <person name="Ernst W."/>
            <person name="Linke B."/>
            <person name="Kofler R."/>
            <person name="Romand S."/>
            <person name="Hesse F."/>
            <person name="Budach W.E."/>
            <person name="Galosy S."/>
            <person name="Muller D."/>
            <person name="Noll T."/>
            <person name="Wienberg J."/>
            <person name="Jostock T."/>
            <person name="Leonard M."/>
            <person name="Grillari J."/>
            <person name="Tauch A."/>
            <person name="Goesmann A."/>
            <person name="Helk B."/>
            <person name="Mott J.E."/>
            <person name="Puhler A."/>
            <person name="Borth N."/>
        </authorList>
    </citation>
    <scope>NUCLEOTIDE SEQUENCE [LARGE SCALE GENOMIC DNA]</scope>
    <source>
        <strain evidence="2">17A/GY</strain>
    </source>
</reference>
<accession>A0A061I820</accession>
<protein>
    <submittedName>
        <fullName evidence="1">Uncharacterized protein</fullName>
    </submittedName>
</protein>
<sequence>MGERVTTLEPREAKFRQFPCGLLSPWKQTRRVSLPPQRWALMLSVGTRHLLRFFLQYSGYNLPRLL</sequence>
<dbReference type="Proteomes" id="UP000030759">
    <property type="component" value="Unassembled WGS sequence"/>
</dbReference>